<comment type="similarity">
    <text evidence="1">Belongs to the short-chain dehydrogenases/reductases (SDR) family.</text>
</comment>
<dbReference type="Gene3D" id="3.40.50.720">
    <property type="entry name" value="NAD(P)-binding Rossmann-like Domain"/>
    <property type="match status" value="1"/>
</dbReference>
<dbReference type="Pfam" id="PF13561">
    <property type="entry name" value="adh_short_C2"/>
    <property type="match status" value="1"/>
</dbReference>
<keyword evidence="4" id="KW-1185">Reference proteome</keyword>
<organism evidence="3 4">
    <name type="scientific">Streptomyces enissocaesilis</name>
    <dbReference type="NCBI Taxonomy" id="332589"/>
    <lineage>
        <taxon>Bacteria</taxon>
        <taxon>Bacillati</taxon>
        <taxon>Actinomycetota</taxon>
        <taxon>Actinomycetes</taxon>
        <taxon>Kitasatosporales</taxon>
        <taxon>Streptomycetaceae</taxon>
        <taxon>Streptomyces</taxon>
        <taxon>Streptomyces rochei group</taxon>
    </lineage>
</organism>
<sequence length="234" mass="23460">MTPGAPVPKARKRSARGYGKRAPARPPPSPTARRPGGPRAPAEPIATATEALGGRIDVLVANHALSGSEGTLATAGAAVLDAHRAVGTRSVALLVQVYARLRATLPRRSPGGRIVRMTSGQDIAGGRPGEVAYGLARGALASATRTLAVTLADLAVTVAAVDPGPVDTGRTSGDDYGAITAVFPAGRWGVPGGPARHLTGHGRGNGVSPARAGSRARGRITGQATGSEGGFRRG</sequence>
<protein>
    <submittedName>
        <fullName evidence="3">Uncharacterized protein</fullName>
    </submittedName>
</protein>
<dbReference type="PANTHER" id="PTHR42760">
    <property type="entry name" value="SHORT-CHAIN DEHYDROGENASES/REDUCTASES FAMILY MEMBER"/>
    <property type="match status" value="1"/>
</dbReference>
<dbReference type="InterPro" id="IPR002347">
    <property type="entry name" value="SDR_fam"/>
</dbReference>
<dbReference type="PRINTS" id="PR00081">
    <property type="entry name" value="GDHRDH"/>
</dbReference>
<feature type="region of interest" description="Disordered" evidence="2">
    <location>
        <begin position="197"/>
        <end position="234"/>
    </location>
</feature>
<dbReference type="CDD" id="cd05233">
    <property type="entry name" value="SDR_c"/>
    <property type="match status" value="1"/>
</dbReference>
<reference evidence="3 4" key="1">
    <citation type="journal article" date="2019" name="Int. J. Syst. Evol. Microbiol.">
        <title>The Global Catalogue of Microorganisms (GCM) 10K type strain sequencing project: providing services to taxonomists for standard genome sequencing and annotation.</title>
        <authorList>
            <consortium name="The Broad Institute Genomics Platform"/>
            <consortium name="The Broad Institute Genome Sequencing Center for Infectious Disease"/>
            <person name="Wu L."/>
            <person name="Ma J."/>
        </authorList>
    </citation>
    <scope>NUCLEOTIDE SEQUENCE [LARGE SCALE GENOMIC DNA]</scope>
    <source>
        <strain evidence="3 4">JCM 9088</strain>
    </source>
</reference>
<name>A0ABN3X4G7_9ACTN</name>
<gene>
    <name evidence="3" type="ORF">GCM10010446_21940</name>
</gene>
<accession>A0ABN3X4G7</accession>
<evidence type="ECO:0000313" key="3">
    <source>
        <dbReference type="EMBL" id="GAA2936384.1"/>
    </source>
</evidence>
<dbReference type="SUPFAM" id="SSF51735">
    <property type="entry name" value="NAD(P)-binding Rossmann-fold domains"/>
    <property type="match status" value="1"/>
</dbReference>
<proteinExistence type="inferred from homology"/>
<evidence type="ECO:0000313" key="4">
    <source>
        <dbReference type="Proteomes" id="UP001500403"/>
    </source>
</evidence>
<evidence type="ECO:0000256" key="2">
    <source>
        <dbReference type="SAM" id="MobiDB-lite"/>
    </source>
</evidence>
<dbReference type="EMBL" id="BAAAUD010000020">
    <property type="protein sequence ID" value="GAA2936384.1"/>
    <property type="molecule type" value="Genomic_DNA"/>
</dbReference>
<comment type="caution">
    <text evidence="3">The sequence shown here is derived from an EMBL/GenBank/DDBJ whole genome shotgun (WGS) entry which is preliminary data.</text>
</comment>
<dbReference type="Proteomes" id="UP001500403">
    <property type="component" value="Unassembled WGS sequence"/>
</dbReference>
<dbReference type="PANTHER" id="PTHR42760:SF40">
    <property type="entry name" value="3-OXOACYL-[ACYL-CARRIER-PROTEIN] REDUCTASE, CHLOROPLASTIC"/>
    <property type="match status" value="1"/>
</dbReference>
<feature type="compositionally biased region" description="Basic residues" evidence="2">
    <location>
        <begin position="9"/>
        <end position="23"/>
    </location>
</feature>
<dbReference type="InterPro" id="IPR036291">
    <property type="entry name" value="NAD(P)-bd_dom_sf"/>
</dbReference>
<evidence type="ECO:0000256" key="1">
    <source>
        <dbReference type="ARBA" id="ARBA00006484"/>
    </source>
</evidence>
<feature type="region of interest" description="Disordered" evidence="2">
    <location>
        <begin position="1"/>
        <end position="43"/>
    </location>
</feature>
<feature type="compositionally biased region" description="Low complexity" evidence="2">
    <location>
        <begin position="31"/>
        <end position="43"/>
    </location>
</feature>